<keyword evidence="5 6" id="KW-0472">Membrane</keyword>
<reference evidence="8 9" key="1">
    <citation type="submission" date="2017-12" db="EMBL/GenBank/DDBJ databases">
        <authorList>
            <person name="Hurst M.R.H."/>
        </authorList>
    </citation>
    <scope>NUCLEOTIDE SEQUENCE [LARGE SCALE GENOMIC DNA]</scope>
    <source>
        <strain evidence="8 9">BM15</strain>
    </source>
</reference>
<organism evidence="8 9">
    <name type="scientific">Paracoccus tegillarcae</name>
    <dbReference type="NCBI Taxonomy" id="1529068"/>
    <lineage>
        <taxon>Bacteria</taxon>
        <taxon>Pseudomonadati</taxon>
        <taxon>Pseudomonadota</taxon>
        <taxon>Alphaproteobacteria</taxon>
        <taxon>Rhodobacterales</taxon>
        <taxon>Paracoccaceae</taxon>
        <taxon>Paracoccus</taxon>
    </lineage>
</organism>
<gene>
    <name evidence="8" type="ORF">CUV01_13095</name>
</gene>
<keyword evidence="3 6" id="KW-0812">Transmembrane</keyword>
<dbReference type="InterPro" id="IPR011577">
    <property type="entry name" value="Cyt_b561_bac/Ni-Hgenase"/>
</dbReference>
<dbReference type="Proteomes" id="UP000233742">
    <property type="component" value="Chromosome"/>
</dbReference>
<name>A0A2K9EGX3_9RHOB</name>
<protein>
    <recommendedName>
        <fullName evidence="7">Cytochrome b561 bacterial/Ni-hydrogenase domain-containing protein</fullName>
    </recommendedName>
</protein>
<evidence type="ECO:0000313" key="9">
    <source>
        <dbReference type="Proteomes" id="UP000233742"/>
    </source>
</evidence>
<comment type="subcellular location">
    <subcellularLocation>
        <location evidence="1">Cell membrane</location>
        <topology evidence="1">Multi-pass membrane protein</topology>
    </subcellularLocation>
</comment>
<dbReference type="SUPFAM" id="SSF81342">
    <property type="entry name" value="Transmembrane di-heme cytochromes"/>
    <property type="match status" value="1"/>
</dbReference>
<evidence type="ECO:0000256" key="2">
    <source>
        <dbReference type="ARBA" id="ARBA00022475"/>
    </source>
</evidence>
<evidence type="ECO:0000256" key="6">
    <source>
        <dbReference type="SAM" id="Phobius"/>
    </source>
</evidence>
<evidence type="ECO:0000259" key="7">
    <source>
        <dbReference type="Pfam" id="PF01292"/>
    </source>
</evidence>
<evidence type="ECO:0000256" key="5">
    <source>
        <dbReference type="ARBA" id="ARBA00023136"/>
    </source>
</evidence>
<evidence type="ECO:0000256" key="3">
    <source>
        <dbReference type="ARBA" id="ARBA00022692"/>
    </source>
</evidence>
<keyword evidence="9" id="KW-1185">Reference proteome</keyword>
<dbReference type="EMBL" id="CP025408">
    <property type="protein sequence ID" value="AUH34203.1"/>
    <property type="molecule type" value="Genomic_DNA"/>
</dbReference>
<feature type="transmembrane region" description="Helical" evidence="6">
    <location>
        <begin position="43"/>
        <end position="69"/>
    </location>
</feature>
<dbReference type="GO" id="GO:0009055">
    <property type="term" value="F:electron transfer activity"/>
    <property type="evidence" value="ECO:0007669"/>
    <property type="project" value="InterPro"/>
</dbReference>
<dbReference type="GO" id="GO:0005886">
    <property type="term" value="C:plasma membrane"/>
    <property type="evidence" value="ECO:0007669"/>
    <property type="project" value="UniProtKB-SubCell"/>
</dbReference>
<proteinExistence type="predicted"/>
<dbReference type="InterPro" id="IPR016174">
    <property type="entry name" value="Di-haem_cyt_TM"/>
</dbReference>
<feature type="transmembrane region" description="Helical" evidence="6">
    <location>
        <begin position="192"/>
        <end position="212"/>
    </location>
</feature>
<feature type="domain" description="Cytochrome b561 bacterial/Ni-hydrogenase" evidence="7">
    <location>
        <begin position="9"/>
        <end position="175"/>
    </location>
</feature>
<feature type="transmembrane region" description="Helical" evidence="6">
    <location>
        <begin position="12"/>
        <end position="31"/>
    </location>
</feature>
<keyword evidence="4 6" id="KW-1133">Transmembrane helix</keyword>
<dbReference type="GO" id="GO:0022904">
    <property type="term" value="P:respiratory electron transport chain"/>
    <property type="evidence" value="ECO:0007669"/>
    <property type="project" value="InterPro"/>
</dbReference>
<dbReference type="AlphaFoldDB" id="A0A2K9EGX3"/>
<accession>A0A2K9EGX3</accession>
<feature type="transmembrane region" description="Helical" evidence="6">
    <location>
        <begin position="151"/>
        <end position="172"/>
    </location>
</feature>
<sequence length="215" mass="23752">MDKRKLRHRLERTLHWVIAPGLVLVIGIGLYGDALPYAAGRDAAWTVTVYGLHKTAGLAMLYLAVGFALSMRPWRRRAAATGRISWAMPLGRAVFWGLLVGALVIPLTGPILHGMGPGWGYAPIWWPFGDRVPGVPERFATDPNLRALHIASWWLFAGLAITHVALACRRWLIQSQGATARRTIRWRMPAIAYRIAPVIGAGLWVVLAALVWGKN</sequence>
<evidence type="ECO:0000256" key="1">
    <source>
        <dbReference type="ARBA" id="ARBA00004651"/>
    </source>
</evidence>
<evidence type="ECO:0000256" key="4">
    <source>
        <dbReference type="ARBA" id="ARBA00022989"/>
    </source>
</evidence>
<dbReference type="KEGG" id="paro:CUV01_13095"/>
<dbReference type="OrthoDB" id="9805070at2"/>
<dbReference type="Gene3D" id="1.20.950.20">
    <property type="entry name" value="Transmembrane di-heme cytochromes, Chain C"/>
    <property type="match status" value="1"/>
</dbReference>
<feature type="transmembrane region" description="Helical" evidence="6">
    <location>
        <begin position="90"/>
        <end position="112"/>
    </location>
</feature>
<keyword evidence="2" id="KW-1003">Cell membrane</keyword>
<dbReference type="Pfam" id="PF01292">
    <property type="entry name" value="Ni_hydr_CYTB"/>
    <property type="match status" value="1"/>
</dbReference>
<evidence type="ECO:0000313" key="8">
    <source>
        <dbReference type="EMBL" id="AUH34203.1"/>
    </source>
</evidence>
<dbReference type="RefSeq" id="WP_101460866.1">
    <property type="nucleotide sequence ID" value="NZ_CP025408.1"/>
</dbReference>